<feature type="signal peptide" evidence="1">
    <location>
        <begin position="1"/>
        <end position="15"/>
    </location>
</feature>
<organism evidence="2 3">
    <name type="scientific">Chrysodeixis includens</name>
    <name type="common">Soybean looper</name>
    <name type="synonym">Pseudoplusia includens</name>
    <dbReference type="NCBI Taxonomy" id="689277"/>
    <lineage>
        <taxon>Eukaryota</taxon>
        <taxon>Metazoa</taxon>
        <taxon>Ecdysozoa</taxon>
        <taxon>Arthropoda</taxon>
        <taxon>Hexapoda</taxon>
        <taxon>Insecta</taxon>
        <taxon>Pterygota</taxon>
        <taxon>Neoptera</taxon>
        <taxon>Endopterygota</taxon>
        <taxon>Lepidoptera</taxon>
        <taxon>Glossata</taxon>
        <taxon>Ditrysia</taxon>
        <taxon>Noctuoidea</taxon>
        <taxon>Noctuidae</taxon>
        <taxon>Plusiinae</taxon>
        <taxon>Chrysodeixis</taxon>
    </lineage>
</organism>
<feature type="chain" id="PRO_5040439917" evidence="1">
    <location>
        <begin position="16"/>
        <end position="182"/>
    </location>
</feature>
<dbReference type="EMBL" id="LR824021">
    <property type="protein sequence ID" value="CAD0203052.1"/>
    <property type="molecule type" value="Genomic_DNA"/>
</dbReference>
<dbReference type="OrthoDB" id="7477697at2759"/>
<gene>
    <name evidence="2" type="ORF">CINC_LOCUS4707</name>
</gene>
<keyword evidence="1" id="KW-0732">Signal</keyword>
<accession>A0A9N8L3V2</accession>
<reference evidence="2" key="1">
    <citation type="submission" date="2021-12" db="EMBL/GenBank/DDBJ databases">
        <authorList>
            <person name="King R."/>
        </authorList>
    </citation>
    <scope>NUCLEOTIDE SEQUENCE</scope>
</reference>
<evidence type="ECO:0000313" key="2">
    <source>
        <dbReference type="EMBL" id="CAD0203052.1"/>
    </source>
</evidence>
<dbReference type="Proteomes" id="UP001154114">
    <property type="component" value="Chromosome 18"/>
</dbReference>
<proteinExistence type="predicted"/>
<protein>
    <submittedName>
        <fullName evidence="2">Uncharacterized protein</fullName>
    </submittedName>
</protein>
<keyword evidence="3" id="KW-1185">Reference proteome</keyword>
<name>A0A9N8L3V2_CHRIL</name>
<sequence length="182" mass="18129">MKLVLFASLIAVAVAAPRAGVVVPVAAGPVPAPAYDGPIMAPVFEVPIKPTPVPAVDGPLLCAHNGMLRKVDVSAACAGVIIPHPAIAAPAAPAAPVVPSPSNPSPLVQIILNINQEASAAITPTPVQVVDAAPIPVEPVQVVEVAPTPVQVAESAPVPSEPINVGDPILPVPVVPLPADFN</sequence>
<evidence type="ECO:0000256" key="1">
    <source>
        <dbReference type="SAM" id="SignalP"/>
    </source>
</evidence>
<evidence type="ECO:0000313" key="3">
    <source>
        <dbReference type="Proteomes" id="UP001154114"/>
    </source>
</evidence>
<dbReference type="AlphaFoldDB" id="A0A9N8L3V2"/>